<dbReference type="RefSeq" id="WP_369693064.1">
    <property type="nucleotide sequence ID" value="NZ_DYXM01000175.1"/>
</dbReference>
<comment type="caution">
    <text evidence="1">The sequence shown here is derived from an EMBL/GenBank/DDBJ whole genome shotgun (WGS) entry which is preliminary data.</text>
</comment>
<name>A0A921JZP6_9ACTN</name>
<dbReference type="Proteomes" id="UP000776650">
    <property type="component" value="Unassembled WGS sequence"/>
</dbReference>
<protein>
    <submittedName>
        <fullName evidence="1">Uncharacterized protein</fullName>
    </submittedName>
</protein>
<dbReference type="EMBL" id="DYXM01000175">
    <property type="protein sequence ID" value="HJE91161.1"/>
    <property type="molecule type" value="Genomic_DNA"/>
</dbReference>
<proteinExistence type="predicted"/>
<gene>
    <name evidence="1" type="ORF">K8V11_09155</name>
</gene>
<evidence type="ECO:0000313" key="2">
    <source>
        <dbReference type="Proteomes" id="UP000776650"/>
    </source>
</evidence>
<reference evidence="1" key="2">
    <citation type="submission" date="2021-09" db="EMBL/GenBank/DDBJ databases">
        <authorList>
            <person name="Gilroy R."/>
        </authorList>
    </citation>
    <scope>NUCLEOTIDE SEQUENCE</scope>
    <source>
        <strain evidence="1">ChiGjej1B1-18357</strain>
    </source>
</reference>
<evidence type="ECO:0000313" key="1">
    <source>
        <dbReference type="EMBL" id="HJE91161.1"/>
    </source>
</evidence>
<sequence>MGTLNVYCFPAGESASEATSNAQLAARFAEPTDAPSDWDSDRWQRWLDSLA</sequence>
<accession>A0A921JZP6</accession>
<reference evidence="1" key="1">
    <citation type="journal article" date="2021" name="PeerJ">
        <title>Extensive microbial diversity within the chicken gut microbiome revealed by metagenomics and culture.</title>
        <authorList>
            <person name="Gilroy R."/>
            <person name="Ravi A."/>
            <person name="Getino M."/>
            <person name="Pursley I."/>
            <person name="Horton D.L."/>
            <person name="Alikhan N.F."/>
            <person name="Baker D."/>
            <person name="Gharbi K."/>
            <person name="Hall N."/>
            <person name="Watson M."/>
            <person name="Adriaenssens E.M."/>
            <person name="Foster-Nyarko E."/>
            <person name="Jarju S."/>
            <person name="Secka A."/>
            <person name="Antonio M."/>
            <person name="Oren A."/>
            <person name="Chaudhuri R.R."/>
            <person name="La Ragione R."/>
            <person name="Hildebrand F."/>
            <person name="Pallen M.J."/>
        </authorList>
    </citation>
    <scope>NUCLEOTIDE SEQUENCE</scope>
    <source>
        <strain evidence="1">ChiGjej1B1-18357</strain>
    </source>
</reference>
<organism evidence="1 2">
    <name type="scientific">Dietzia timorensis</name>
    <dbReference type="NCBI Taxonomy" id="499555"/>
    <lineage>
        <taxon>Bacteria</taxon>
        <taxon>Bacillati</taxon>
        <taxon>Actinomycetota</taxon>
        <taxon>Actinomycetes</taxon>
        <taxon>Mycobacteriales</taxon>
        <taxon>Dietziaceae</taxon>
        <taxon>Dietzia</taxon>
    </lineage>
</organism>
<dbReference type="AlphaFoldDB" id="A0A921JZP6"/>